<proteinExistence type="predicted"/>
<dbReference type="InterPro" id="IPR044925">
    <property type="entry name" value="His-Me_finger_sf"/>
</dbReference>
<keyword evidence="3" id="KW-0255">Endonuclease</keyword>
<dbReference type="InterPro" id="IPR003615">
    <property type="entry name" value="HNH_nuc"/>
</dbReference>
<dbReference type="Pfam" id="PF07463">
    <property type="entry name" value="NUMOD4"/>
    <property type="match status" value="1"/>
</dbReference>
<dbReference type="RefSeq" id="WP_319787092.1">
    <property type="nucleotide sequence ID" value="NZ_JAWXRD010000040.1"/>
</dbReference>
<dbReference type="Pfam" id="PF13392">
    <property type="entry name" value="HNH_3"/>
    <property type="match status" value="1"/>
</dbReference>
<name>A0ABU4QV07_9ENTR</name>
<evidence type="ECO:0000259" key="1">
    <source>
        <dbReference type="Pfam" id="PF07463"/>
    </source>
</evidence>
<dbReference type="EMBL" id="JAWXRD010000040">
    <property type="protein sequence ID" value="MDX6042817.1"/>
    <property type="molecule type" value="Genomic_DNA"/>
</dbReference>
<evidence type="ECO:0000313" key="4">
    <source>
        <dbReference type="Proteomes" id="UP001275664"/>
    </source>
</evidence>
<dbReference type="GO" id="GO:0004519">
    <property type="term" value="F:endonuclease activity"/>
    <property type="evidence" value="ECO:0007669"/>
    <property type="project" value="UniProtKB-KW"/>
</dbReference>
<feature type="domain" description="NUMOD4" evidence="1">
    <location>
        <begin position="8"/>
        <end position="44"/>
    </location>
</feature>
<dbReference type="Proteomes" id="UP001275664">
    <property type="component" value="Unassembled WGS sequence"/>
</dbReference>
<dbReference type="SUPFAM" id="SSF54060">
    <property type="entry name" value="His-Me finger endonucleases"/>
    <property type="match status" value="1"/>
</dbReference>
<reference evidence="3 4" key="1">
    <citation type="submission" date="2023-11" db="EMBL/GenBank/DDBJ databases">
        <title>Scandinavium wanjuensis sp. nov., isolated from lettuce South Korea.</title>
        <authorList>
            <person name="Park J."/>
            <person name="Park S."/>
            <person name="Oh K.K."/>
            <person name="Cho G.S."/>
            <person name="Franz C.M.A.P."/>
        </authorList>
    </citation>
    <scope>NUCLEOTIDE SEQUENCE [LARGE SCALE GENOMIC DNA]</scope>
    <source>
        <strain evidence="3 4">V105_6</strain>
    </source>
</reference>
<gene>
    <name evidence="3" type="ORF">SIK69_21740</name>
</gene>
<protein>
    <submittedName>
        <fullName evidence="3">HNH endonuclease</fullName>
    </submittedName>
</protein>
<accession>A0ABU4QV07</accession>
<evidence type="ECO:0000313" key="3">
    <source>
        <dbReference type="EMBL" id="MDX6042817.1"/>
    </source>
</evidence>
<evidence type="ECO:0000259" key="2">
    <source>
        <dbReference type="Pfam" id="PF13392"/>
    </source>
</evidence>
<organism evidence="3 4">
    <name type="scientific">Scandinavium lactucae</name>
    <dbReference type="NCBI Taxonomy" id="3095028"/>
    <lineage>
        <taxon>Bacteria</taxon>
        <taxon>Pseudomonadati</taxon>
        <taxon>Pseudomonadota</taxon>
        <taxon>Gammaproteobacteria</taxon>
        <taxon>Enterobacterales</taxon>
        <taxon>Enterobacteriaceae</taxon>
        <taxon>Scandinavium</taxon>
    </lineage>
</organism>
<keyword evidence="4" id="KW-1185">Reference proteome</keyword>
<sequence>MAWMLTKYPNYEVSDEGAVRHAKKGNVLQGSINKNTGYRKVNLRVNNFTKTVDVHRLVAETFLPSPQAGCTHVDHINENKLDNRCSNLQWLTPSANRSKCKHKGFRERSLSEKEYDEVVLEYLTGKYTFTTITKWANARFVRTTDKTAYHLLFKGKTYSRYFNKLSKTTKDKIKEITQGNKA</sequence>
<dbReference type="Gene3D" id="3.90.75.20">
    <property type="match status" value="1"/>
</dbReference>
<comment type="caution">
    <text evidence="3">The sequence shown here is derived from an EMBL/GenBank/DDBJ whole genome shotgun (WGS) entry which is preliminary data.</text>
</comment>
<keyword evidence="3" id="KW-0540">Nuclease</keyword>
<feature type="domain" description="HNH nuclease" evidence="2">
    <location>
        <begin position="54"/>
        <end position="96"/>
    </location>
</feature>
<dbReference type="InterPro" id="IPR010902">
    <property type="entry name" value="NUMOD4"/>
</dbReference>
<keyword evidence="3" id="KW-0378">Hydrolase</keyword>